<evidence type="ECO:0000256" key="1">
    <source>
        <dbReference type="SAM" id="MobiDB-lite"/>
    </source>
</evidence>
<evidence type="ECO:0000256" key="2">
    <source>
        <dbReference type="SAM" id="Phobius"/>
    </source>
</evidence>
<evidence type="ECO:0008006" key="5">
    <source>
        <dbReference type="Google" id="ProtNLM"/>
    </source>
</evidence>
<organism evidence="3 4">
    <name type="scientific">Methanosalsum zhilinae (strain DSM 4017 / NBRC 107636 / OCM 62 / WeN5)</name>
    <name type="common">Methanohalophilus zhilinae</name>
    <dbReference type="NCBI Taxonomy" id="679901"/>
    <lineage>
        <taxon>Archaea</taxon>
        <taxon>Methanobacteriati</taxon>
        <taxon>Methanobacteriota</taxon>
        <taxon>Stenosarchaea group</taxon>
        <taxon>Methanomicrobia</taxon>
        <taxon>Methanosarcinales</taxon>
        <taxon>Methanosarcinaceae</taxon>
        <taxon>Methanosalsum</taxon>
    </lineage>
</organism>
<evidence type="ECO:0000313" key="3">
    <source>
        <dbReference type="EMBL" id="AEH60524.1"/>
    </source>
</evidence>
<dbReference type="HOGENOM" id="CLU_050976_0_0_2"/>
<feature type="transmembrane region" description="Helical" evidence="2">
    <location>
        <begin position="187"/>
        <end position="206"/>
    </location>
</feature>
<protein>
    <recommendedName>
        <fullName evidence="5">TIGR00341 family protein</fullName>
    </recommendedName>
</protein>
<feature type="transmembrane region" description="Helical" evidence="2">
    <location>
        <begin position="218"/>
        <end position="238"/>
    </location>
</feature>
<evidence type="ECO:0000313" key="4">
    <source>
        <dbReference type="Proteomes" id="UP000006622"/>
    </source>
</evidence>
<dbReference type="PANTHER" id="PTHR20992">
    <property type="entry name" value="AT15442P-RELATED"/>
    <property type="match status" value="1"/>
</dbReference>
<keyword evidence="2" id="KW-0812">Transmembrane</keyword>
<dbReference type="AlphaFoldDB" id="F7XK59"/>
<dbReference type="Proteomes" id="UP000006622">
    <property type="component" value="Chromosome"/>
</dbReference>
<dbReference type="EMBL" id="CP002101">
    <property type="protein sequence ID" value="AEH60524.1"/>
    <property type="molecule type" value="Genomic_DNA"/>
</dbReference>
<accession>F7XK59</accession>
<feature type="transmembrane region" description="Helical" evidence="2">
    <location>
        <begin position="273"/>
        <end position="298"/>
    </location>
</feature>
<sequence length="339" mass="36918">MATKLLELILPAEKHERVKELLENKNHLGAWFSTLEDEKILVRIVARAENSQEIIDELTHWFSVTEGFRIIIHSIDATIPRPEEPENNEELAEGKSDENTKKEVRYGSITREELYEEVSISTKITSEYYVLVILSTIVAVIGVLENSVAIIIGAMVIAPLLGPNISLSLATTLADFQLGLKSLKVDLIGISIAIIISFFAGMFAFVDPTITEISTRTEVNFGYVILGLAAGGAGALSITTGVSAAIVGVMVAVALLPPLVVFGLLLGAGYINLAFGAMLLFLVNIIAINLSGVITFYAQGVRPSNWWDIAEAKKTTTYAMITWVMMLFALILLIYISQS</sequence>
<dbReference type="NCBIfam" id="TIGR00271">
    <property type="entry name" value="uncharacterized hydrophobic domain"/>
    <property type="match status" value="1"/>
</dbReference>
<dbReference type="GeneID" id="10822268"/>
<keyword evidence="4" id="KW-1185">Reference proteome</keyword>
<dbReference type="InterPro" id="IPR005240">
    <property type="entry name" value="DUF389"/>
</dbReference>
<keyword evidence="2" id="KW-0472">Membrane</keyword>
<dbReference type="KEGG" id="mzh:Mzhil_0657"/>
<name>F7XK59_METZD</name>
<proteinExistence type="predicted"/>
<dbReference type="STRING" id="679901.Mzhil_0657"/>
<dbReference type="RefSeq" id="WP_013897963.1">
    <property type="nucleotide sequence ID" value="NC_015676.1"/>
</dbReference>
<feature type="region of interest" description="Disordered" evidence="1">
    <location>
        <begin position="80"/>
        <end position="99"/>
    </location>
</feature>
<feature type="transmembrane region" description="Helical" evidence="2">
    <location>
        <begin position="244"/>
        <end position="266"/>
    </location>
</feature>
<dbReference type="Pfam" id="PF04087">
    <property type="entry name" value="DUF389"/>
    <property type="match status" value="1"/>
</dbReference>
<reference evidence="3" key="1">
    <citation type="submission" date="2010-07" db="EMBL/GenBank/DDBJ databases">
        <title>The complete genome of Methanosalsum zhilinae DSM 4017.</title>
        <authorList>
            <consortium name="US DOE Joint Genome Institute (JGI-PGF)"/>
            <person name="Lucas S."/>
            <person name="Copeland A."/>
            <person name="Lapidus A."/>
            <person name="Glavina del Rio T."/>
            <person name="Dalin E."/>
            <person name="Tice H."/>
            <person name="Bruce D."/>
            <person name="Goodwin L."/>
            <person name="Pitluck S."/>
            <person name="Kyrpides N."/>
            <person name="Mavromatis K."/>
            <person name="Ovchinnikova G."/>
            <person name="Daligault H."/>
            <person name="Detter J.C."/>
            <person name="Han C."/>
            <person name="Tapia R."/>
            <person name="Larimer F."/>
            <person name="Land M."/>
            <person name="Hauser L."/>
            <person name="Markowitz V."/>
            <person name="Cheng J.-F."/>
            <person name="Hugenholtz P."/>
            <person name="Woyke T."/>
            <person name="Wu D."/>
            <person name="Spring S."/>
            <person name="Schueler E."/>
            <person name="Brambilla E."/>
            <person name="Klenk H.-P."/>
            <person name="Eisen J.A."/>
        </authorList>
    </citation>
    <scope>NUCLEOTIDE SEQUENCE</scope>
    <source>
        <strain evidence="3">DSM 4017</strain>
    </source>
</reference>
<dbReference type="PANTHER" id="PTHR20992:SF9">
    <property type="entry name" value="AT15442P-RELATED"/>
    <property type="match status" value="1"/>
</dbReference>
<dbReference type="NCBIfam" id="TIGR00341">
    <property type="entry name" value="TIGR00341 family protein"/>
    <property type="match status" value="1"/>
</dbReference>
<dbReference type="OrthoDB" id="3266at2157"/>
<feature type="transmembrane region" description="Helical" evidence="2">
    <location>
        <begin position="318"/>
        <end position="336"/>
    </location>
</feature>
<feature type="transmembrane region" description="Helical" evidence="2">
    <location>
        <begin position="128"/>
        <end position="161"/>
    </location>
</feature>
<keyword evidence="2" id="KW-1133">Transmembrane helix</keyword>
<gene>
    <name evidence="3" type="ordered locus">Mzhil_0657</name>
</gene>